<dbReference type="SMART" id="SM00891">
    <property type="entry name" value="ERCC4"/>
    <property type="match status" value="1"/>
</dbReference>
<keyword evidence="4" id="KW-0255">Endonuclease</keyword>
<dbReference type="CDD" id="cd20078">
    <property type="entry name" value="XPF_nuclease_XPF_euk"/>
    <property type="match status" value="1"/>
</dbReference>
<organism evidence="12 13">
    <name type="scientific">Pichia inconspicua</name>
    <dbReference type="NCBI Taxonomy" id="52247"/>
    <lineage>
        <taxon>Eukaryota</taxon>
        <taxon>Fungi</taxon>
        <taxon>Dikarya</taxon>
        <taxon>Ascomycota</taxon>
        <taxon>Saccharomycotina</taxon>
        <taxon>Pichiomycetes</taxon>
        <taxon>Pichiales</taxon>
        <taxon>Pichiaceae</taxon>
        <taxon>Pichia</taxon>
    </lineage>
</organism>
<dbReference type="InterPro" id="IPR047520">
    <property type="entry name" value="XPF_nuclease"/>
</dbReference>
<evidence type="ECO:0000313" key="12">
    <source>
        <dbReference type="EMBL" id="TID29397.1"/>
    </source>
</evidence>
<evidence type="ECO:0000256" key="6">
    <source>
        <dbReference type="ARBA" id="ARBA00022801"/>
    </source>
</evidence>
<feature type="domain" description="ERCC4" evidence="11">
    <location>
        <begin position="706"/>
        <end position="786"/>
    </location>
</feature>
<dbReference type="InterPro" id="IPR010994">
    <property type="entry name" value="RuvA_2-like"/>
</dbReference>
<feature type="coiled-coil region" evidence="10">
    <location>
        <begin position="470"/>
        <end position="497"/>
    </location>
</feature>
<evidence type="ECO:0000256" key="5">
    <source>
        <dbReference type="ARBA" id="ARBA00022763"/>
    </source>
</evidence>
<dbReference type="GO" id="GO:1901255">
    <property type="term" value="P:nucleotide-excision repair involved in interstrand cross-link repair"/>
    <property type="evidence" value="ECO:0007669"/>
    <property type="project" value="TreeGrafter"/>
</dbReference>
<dbReference type="GO" id="GO:0000110">
    <property type="term" value="C:nucleotide-excision repair factor 1 complex"/>
    <property type="evidence" value="ECO:0007669"/>
    <property type="project" value="TreeGrafter"/>
</dbReference>
<evidence type="ECO:0000256" key="2">
    <source>
        <dbReference type="ARBA" id="ARBA00010015"/>
    </source>
</evidence>
<dbReference type="OrthoDB" id="361020at2759"/>
<keyword evidence="13" id="KW-1185">Reference proteome</keyword>
<dbReference type="Pfam" id="PF02732">
    <property type="entry name" value="ERCC4"/>
    <property type="match status" value="1"/>
</dbReference>
<evidence type="ECO:0000256" key="10">
    <source>
        <dbReference type="SAM" id="Coils"/>
    </source>
</evidence>
<gene>
    <name evidence="12" type="ORF">CANINC_001971</name>
</gene>
<evidence type="ECO:0000256" key="9">
    <source>
        <dbReference type="ARBA" id="ARBA00023242"/>
    </source>
</evidence>
<keyword evidence="8" id="KW-0234">DNA repair</keyword>
<keyword evidence="3" id="KW-0540">Nuclease</keyword>
<dbReference type="SUPFAM" id="SSF52980">
    <property type="entry name" value="Restriction endonuclease-like"/>
    <property type="match status" value="1"/>
</dbReference>
<comment type="similarity">
    <text evidence="2">Belongs to the XPF family.</text>
</comment>
<dbReference type="GO" id="GO:0000712">
    <property type="term" value="P:resolution of meiotic recombination intermediates"/>
    <property type="evidence" value="ECO:0007669"/>
    <property type="project" value="TreeGrafter"/>
</dbReference>
<evidence type="ECO:0000256" key="8">
    <source>
        <dbReference type="ARBA" id="ARBA00023204"/>
    </source>
</evidence>
<dbReference type="AlphaFoldDB" id="A0A4T0X2A8"/>
<evidence type="ECO:0000256" key="3">
    <source>
        <dbReference type="ARBA" id="ARBA00022722"/>
    </source>
</evidence>
<dbReference type="InterPro" id="IPR006166">
    <property type="entry name" value="ERCC4_domain"/>
</dbReference>
<dbReference type="Gene3D" id="3.40.50.10130">
    <property type="match status" value="1"/>
</dbReference>
<evidence type="ECO:0000313" key="13">
    <source>
        <dbReference type="Proteomes" id="UP000307173"/>
    </source>
</evidence>
<comment type="caution">
    <text evidence="12">The sequence shown here is derived from an EMBL/GenBank/DDBJ whole genome shotgun (WGS) entry which is preliminary data.</text>
</comment>
<accession>A0A4T0X2A8</accession>
<dbReference type="GO" id="GO:0003697">
    <property type="term" value="F:single-stranded DNA binding"/>
    <property type="evidence" value="ECO:0007669"/>
    <property type="project" value="TreeGrafter"/>
</dbReference>
<keyword evidence="9" id="KW-0539">Nucleus</keyword>
<dbReference type="GO" id="GO:0003684">
    <property type="term" value="F:damaged DNA binding"/>
    <property type="evidence" value="ECO:0007669"/>
    <property type="project" value="TreeGrafter"/>
</dbReference>
<dbReference type="SUPFAM" id="SSF47781">
    <property type="entry name" value="RuvA domain 2-like"/>
    <property type="match status" value="1"/>
</dbReference>
<dbReference type="GO" id="GO:0000736">
    <property type="term" value="P:double-strand break repair via single-strand annealing, removal of nonhomologous ends"/>
    <property type="evidence" value="ECO:0007669"/>
    <property type="project" value="TreeGrafter"/>
</dbReference>
<dbReference type="FunFam" id="3.40.50.10130:FF:000002">
    <property type="entry name" value="DNA repair endonuclease XPF"/>
    <property type="match status" value="1"/>
</dbReference>
<dbReference type="PANTHER" id="PTHR10150">
    <property type="entry name" value="DNA REPAIR ENDONUCLEASE XPF"/>
    <property type="match status" value="1"/>
</dbReference>
<dbReference type="Proteomes" id="UP000307173">
    <property type="component" value="Unassembled WGS sequence"/>
</dbReference>
<evidence type="ECO:0000256" key="4">
    <source>
        <dbReference type="ARBA" id="ARBA00022759"/>
    </source>
</evidence>
<reference evidence="12 13" key="1">
    <citation type="journal article" date="2019" name="Front. Genet.">
        <title>Whole-Genome Sequencing of the Opportunistic Yeast Pathogen Candida inconspicua Uncovers Its Hybrid Origin.</title>
        <authorList>
            <person name="Mixao V."/>
            <person name="Hansen A.P."/>
            <person name="Saus E."/>
            <person name="Boekhout T."/>
            <person name="Lass-Florl C."/>
            <person name="Gabaldon T."/>
        </authorList>
    </citation>
    <scope>NUCLEOTIDE SEQUENCE [LARGE SCALE GENOMIC DNA]</scope>
    <source>
        <strain evidence="12 13">CBS 180</strain>
    </source>
</reference>
<protein>
    <recommendedName>
        <fullName evidence="11">ERCC4 domain-containing protein</fullName>
    </recommendedName>
</protein>
<sequence length="935" mass="107450">MKDEESTLEKVLDVNLSLPLKFQESIVVDLIQDDALLVLGKGLGCKIIIANLLKVLMQSSSDKRSLIMLINATPDESATIEESMMELWWNSTETNGIFWNENTPKFSSILGDAGTVDRRRKLYAGGGIVSISNRVLVTDILSHVINPSAITGLVILHAEKISQYSMDRFVVNLYRKGNQWGFIKAVSDDPEKFCKGFQPLQTKMKYFKLEKAFLWPRFHVGVTESIQRKYRTKGSEVQNKVTEIRIKLTPYMEKIQNSLMASMEILIAELRRNNPDVASEYWSLENALESNFVQSIVGSLNPVWHRVSTTTKKLLSELSMVKNYILNLYSQDSLTYYEQLKDFITEHTDVTSQKESLWLMIPEASATIACAKDRVYRKLDASKAPTPANVLLEELPKWEQLMVILEEINKDKLSETENTDGPILIACSSRETCKQLENVLANFQILETTGSREYSFRKIMKARLEFYKWSRNSKLLLKKMNQELKRSEKEKLDREDEVVVSKTFTRNHPRNSERRRTRGGNVIAQHDRLMNYEATSGAVDEILEEISDYNASCDEMEVGMSQNIGTIPQNVFMDNNQFTYSLVQRNDEVVIATFDAIDLDEILPSYIICYEPDLTFVRMVELYQASLHAAKCFFMYYGESVEEQMYLNSIKYEKDAFTKLIREKANMPKFFSTEDDEKNRFDESFRHLNSRTRIAGGGQLAEVGTKVIVDMRDFNSQLPFVCYLAGLEVIPAMLTVGDYILTNEICVERKAVNDLIESLENGRLMKQCENMFRWYKKPVLLIEFDEDKSFSFEPFTTGYLTSGNSKAVRNHKVEQLQLRLAVLIRTYPRLSIIWSSSPFETARIFREVKHNQTQPDIEFALMAGTSEISSSTQYNEDALRLLQLIPGIGDANSMLIMSKVNNLYEFSQLDEEQMATIIGKEPAKLAFRFLNKQYK</sequence>
<dbReference type="GO" id="GO:0000014">
    <property type="term" value="F:single-stranded DNA endodeoxyribonuclease activity"/>
    <property type="evidence" value="ECO:0007669"/>
    <property type="project" value="TreeGrafter"/>
</dbReference>
<keyword evidence="10" id="KW-0175">Coiled coil</keyword>
<proteinExistence type="inferred from homology"/>
<keyword evidence="6" id="KW-0378">Hydrolase</keyword>
<dbReference type="EMBL" id="SELW01000316">
    <property type="protein sequence ID" value="TID29397.1"/>
    <property type="molecule type" value="Genomic_DNA"/>
</dbReference>
<keyword evidence="5" id="KW-0227">DNA damage</keyword>
<dbReference type="GO" id="GO:0000724">
    <property type="term" value="P:double-strand break repair via homologous recombination"/>
    <property type="evidence" value="ECO:0007669"/>
    <property type="project" value="TreeGrafter"/>
</dbReference>
<comment type="subcellular location">
    <subcellularLocation>
        <location evidence="1">Nucleus</location>
    </subcellularLocation>
</comment>
<dbReference type="InterPro" id="IPR011335">
    <property type="entry name" value="Restrct_endonuc-II-like"/>
</dbReference>
<keyword evidence="7" id="KW-0238">DNA-binding</keyword>
<dbReference type="PANTHER" id="PTHR10150:SF0">
    <property type="entry name" value="DNA REPAIR ENDONUCLEASE XPF"/>
    <property type="match status" value="1"/>
</dbReference>
<evidence type="ECO:0000259" key="11">
    <source>
        <dbReference type="SMART" id="SM00891"/>
    </source>
</evidence>
<dbReference type="Gene3D" id="1.10.150.20">
    <property type="entry name" value="5' to 3' exonuclease, C-terminal subdomain"/>
    <property type="match status" value="1"/>
</dbReference>
<evidence type="ECO:0000256" key="1">
    <source>
        <dbReference type="ARBA" id="ARBA00004123"/>
    </source>
</evidence>
<name>A0A4T0X2A8_9ASCO</name>
<evidence type="ECO:0000256" key="7">
    <source>
        <dbReference type="ARBA" id="ARBA00023125"/>
    </source>
</evidence>
<dbReference type="STRING" id="52247.A0A4T0X2A8"/>